<evidence type="ECO:0000313" key="1">
    <source>
        <dbReference type="EMBL" id="KAH7294368.1"/>
    </source>
</evidence>
<accession>A0A8T2RFJ6</accession>
<gene>
    <name evidence="1" type="ORF">KP509_28G068500</name>
</gene>
<organism evidence="1 2">
    <name type="scientific">Ceratopteris richardii</name>
    <name type="common">Triangle waterfern</name>
    <dbReference type="NCBI Taxonomy" id="49495"/>
    <lineage>
        <taxon>Eukaryota</taxon>
        <taxon>Viridiplantae</taxon>
        <taxon>Streptophyta</taxon>
        <taxon>Embryophyta</taxon>
        <taxon>Tracheophyta</taxon>
        <taxon>Polypodiopsida</taxon>
        <taxon>Polypodiidae</taxon>
        <taxon>Polypodiales</taxon>
        <taxon>Pteridineae</taxon>
        <taxon>Pteridaceae</taxon>
        <taxon>Parkerioideae</taxon>
        <taxon>Ceratopteris</taxon>
    </lineage>
</organism>
<dbReference type="AlphaFoldDB" id="A0A8T2RFJ6"/>
<dbReference type="PANTHER" id="PTHR35115">
    <property type="entry name" value="CYCLIN DELTA-3"/>
    <property type="match status" value="1"/>
</dbReference>
<name>A0A8T2RFJ6_CERRI</name>
<dbReference type="Proteomes" id="UP000825935">
    <property type="component" value="Chromosome 28"/>
</dbReference>
<evidence type="ECO:0000313" key="2">
    <source>
        <dbReference type="Proteomes" id="UP000825935"/>
    </source>
</evidence>
<reference evidence="1" key="1">
    <citation type="submission" date="2021-08" db="EMBL/GenBank/DDBJ databases">
        <title>WGS assembly of Ceratopteris richardii.</title>
        <authorList>
            <person name="Marchant D.B."/>
            <person name="Chen G."/>
            <person name="Jenkins J."/>
            <person name="Shu S."/>
            <person name="Leebens-Mack J."/>
            <person name="Grimwood J."/>
            <person name="Schmutz J."/>
            <person name="Soltis P."/>
            <person name="Soltis D."/>
            <person name="Chen Z.-H."/>
        </authorList>
    </citation>
    <scope>NUCLEOTIDE SEQUENCE</scope>
    <source>
        <strain evidence="1">Whitten #5841</strain>
        <tissue evidence="1">Leaf</tissue>
    </source>
</reference>
<proteinExistence type="predicted"/>
<dbReference type="OrthoDB" id="537706at2759"/>
<evidence type="ECO:0008006" key="3">
    <source>
        <dbReference type="Google" id="ProtNLM"/>
    </source>
</evidence>
<dbReference type="InterPro" id="IPR045287">
    <property type="entry name" value="PAB"/>
</dbReference>
<dbReference type="OMA" id="NIAQWED"/>
<keyword evidence="2" id="KW-1185">Reference proteome</keyword>
<dbReference type="EMBL" id="CM035433">
    <property type="protein sequence ID" value="KAH7294368.1"/>
    <property type="molecule type" value="Genomic_DNA"/>
</dbReference>
<sequence length="344" mass="38601">MLRCVYPCVPQVPPHQVGATCFRSRPKTSPLIRCLISAPDHITYVKEVASVEPPPKLGLMLDLLQIRGAKLVSPLNKKGILPLVIPLAEDTKTGTFTALLRWPTPPEGMEMPVVEVQKHGVFLLAKTIDQYIHRLLVEEDTSRDNSQMLHKRCEYAGVSLYKPGDFDDANMPNVQVYLMKKVGLFPDVFEYLSKQHLERGDQVSALITAEFYANKKHFPGFARPFVFNAELMCKIGRDLEAKDAAKVALKSPWWTLGCKYEDVAKIAGWGDEQIEYMKEKVTEEGKKEELHKGKAPAQIALDQAAFLLDLASIDGSWDDIRSQLAECYREAGLAQISDFVLLTN</sequence>
<comment type="caution">
    <text evidence="1">The sequence shown here is derived from an EMBL/GenBank/DDBJ whole genome shotgun (WGS) entry which is preliminary data.</text>
</comment>
<protein>
    <recommendedName>
        <fullName evidence="3">Cyclin delta-3</fullName>
    </recommendedName>
</protein>
<dbReference type="PANTHER" id="PTHR35115:SF1">
    <property type="entry name" value="PROTEIN IN CHLOROPLAST ATPASE BIOGENESIS, CHLOROPLASTIC"/>
    <property type="match status" value="1"/>
</dbReference>